<dbReference type="GO" id="GO:0005829">
    <property type="term" value="C:cytosol"/>
    <property type="evidence" value="ECO:0007669"/>
    <property type="project" value="TreeGrafter"/>
</dbReference>
<feature type="region of interest" description="Disordered" evidence="4">
    <location>
        <begin position="24"/>
        <end position="48"/>
    </location>
</feature>
<evidence type="ECO:0000313" key="6">
    <source>
        <dbReference type="EMBL" id="KPI45993.1"/>
    </source>
</evidence>
<dbReference type="InterPro" id="IPR003337">
    <property type="entry name" value="Trehalose_PPase"/>
</dbReference>
<dbReference type="GO" id="GO:0004805">
    <property type="term" value="F:trehalose-phosphatase activity"/>
    <property type="evidence" value="ECO:0007669"/>
    <property type="project" value="TreeGrafter"/>
</dbReference>
<proteinExistence type="inferred from homology"/>
<evidence type="ECO:0000256" key="2">
    <source>
        <dbReference type="ARBA" id="ARBA00006330"/>
    </source>
</evidence>
<comment type="similarity">
    <text evidence="1">In the N-terminal section; belongs to the glycosyltransferase 20 family.</text>
</comment>
<feature type="compositionally biased region" description="Polar residues" evidence="4">
    <location>
        <begin position="27"/>
        <end position="37"/>
    </location>
</feature>
<dbReference type="PANTHER" id="PTHR10788:SF15">
    <property type="entry name" value="TREHALOSE SYNTHASE COMPLEX REGULATORY SUBUNIT TPS3-RELATED"/>
    <property type="match status" value="1"/>
</dbReference>
<dbReference type="OrthoDB" id="755951at2759"/>
<dbReference type="Pfam" id="PF00982">
    <property type="entry name" value="Glyco_transf_20"/>
    <property type="match status" value="2"/>
</dbReference>
<keyword evidence="5" id="KW-0732">Signal</keyword>
<keyword evidence="7" id="KW-1185">Reference proteome</keyword>
<sequence length="908" mass="101518">MTLFIVSLFLPYTVNFSSKYASAAASQQTTPPESDVTTPAVGRHDPEDNPFSIWQAARSMPKTPGATTSLENIFQPHVDRSLSSNLSFKLRKLSLSANTSASNLSTKSMLRDPHLMPLHSPADVNALYRNQPMSKALAAPPHDVRHYNTQAANVFNTELARAPRQIQSRVSSNEKYTEDNYTIEHAGQGNGGLYHVIDAVSDAGILGDKSWIGLLGMPTDSLDDNLKSVIAENLQDEHHCLPVYVPDGDFDGHYEHFCKTILWPIFHYQIPDHPKSKAYLDHSWIYYVKVNQAFASRIIKNYKKGDTIWIHDYHLMLLPQMLRDKLPDAKIGFFMHTAFPSSEVFRVLATRVELCEGLLGTNMIGFQIDEYAQHFLQTCSRILNVEANADGVFLEDGRFVHVVTTPIGINPKNLDKMRALPEVTDWTTQIAERYAGKRIIVSRDKLESIHFAKDTVLIQIATSGCEDNDIAAKVADVVTRINGTWSTLAHQPVVYLRQDIDHSQYLALLGVAECLLVTCLREGMNLAVHEYIYCQDGRLTNRKYNSVVLSEFTGSASLFGKNALLVNPWHHRACADAIKQALTMCDADKKTRWDNMYDVVMKQDGTKWFNVSMQQLDHAWTHHSDRDVAKVPRLSVPDLVLRYGNSKRRLIILDYEGTLVSSTTQKIMFPPPKRLTDILDDLMEDPKNTVYVMSSRMPEELEQLFKLVPGIGLIAEDGAFIREAGAADEWLELADLDHVSKWKEGIRDMLKYSTDRVEGSLIQERHSSLVFDYTDADDMVSAVKHAAECANHINEACANQQVQALPIDNGISVSGSDLNKSTAAAMIDENLRKQSVDEGEPDLDFLLVIGDSREDEYVFEWAQEQKNQGIVENVFTVTLGSRNTSAGATLTQGVTGVVSALKKLAATA</sequence>
<reference evidence="6 7" key="1">
    <citation type="submission" date="2015-06" db="EMBL/GenBank/DDBJ databases">
        <title>Draft genome of the ant-associated black yeast Phialophora attae CBS 131958.</title>
        <authorList>
            <person name="Moreno L.F."/>
            <person name="Stielow B.J."/>
            <person name="de Hoog S."/>
            <person name="Vicente V.A."/>
            <person name="Weiss V.A."/>
            <person name="de Vries M."/>
            <person name="Cruz L.M."/>
            <person name="Souza E.M."/>
        </authorList>
    </citation>
    <scope>NUCLEOTIDE SEQUENCE [LARGE SCALE GENOMIC DNA]</scope>
    <source>
        <strain evidence="6 7">CBS 131958</strain>
    </source>
</reference>
<dbReference type="GeneID" id="28735708"/>
<dbReference type="FunFam" id="3.40.50.2000:FF:000099">
    <property type="entry name" value="Alpha,alpha-trehalose phosphate synthase subunit, putative"/>
    <property type="match status" value="1"/>
</dbReference>
<dbReference type="SUPFAM" id="SSF53756">
    <property type="entry name" value="UDP-Glycosyltransferase/glycogen phosphorylase"/>
    <property type="match status" value="1"/>
</dbReference>
<dbReference type="RefSeq" id="XP_018005956.1">
    <property type="nucleotide sequence ID" value="XM_018143838.1"/>
</dbReference>
<evidence type="ECO:0000256" key="3">
    <source>
        <dbReference type="ARBA" id="ARBA00022553"/>
    </source>
</evidence>
<dbReference type="Proteomes" id="UP000038010">
    <property type="component" value="Unassembled WGS sequence"/>
</dbReference>
<dbReference type="InterPro" id="IPR036412">
    <property type="entry name" value="HAD-like_sf"/>
</dbReference>
<evidence type="ECO:0000256" key="5">
    <source>
        <dbReference type="SAM" id="SignalP"/>
    </source>
</evidence>
<evidence type="ECO:0000313" key="7">
    <source>
        <dbReference type="Proteomes" id="UP000038010"/>
    </source>
</evidence>
<gene>
    <name evidence="6" type="ORF">AB675_375</name>
</gene>
<dbReference type="GO" id="GO:0003825">
    <property type="term" value="F:alpha,alpha-trehalose-phosphate synthase (UDP-forming) activity"/>
    <property type="evidence" value="ECO:0007669"/>
    <property type="project" value="TreeGrafter"/>
</dbReference>
<comment type="caution">
    <text evidence="6">The sequence shown here is derived from an EMBL/GenBank/DDBJ whole genome shotgun (WGS) entry which is preliminary data.</text>
</comment>
<organism evidence="6 7">
    <name type="scientific">Cyphellophora attinorum</name>
    <dbReference type="NCBI Taxonomy" id="1664694"/>
    <lineage>
        <taxon>Eukaryota</taxon>
        <taxon>Fungi</taxon>
        <taxon>Dikarya</taxon>
        <taxon>Ascomycota</taxon>
        <taxon>Pezizomycotina</taxon>
        <taxon>Eurotiomycetes</taxon>
        <taxon>Chaetothyriomycetidae</taxon>
        <taxon>Chaetothyriales</taxon>
        <taxon>Cyphellophoraceae</taxon>
        <taxon>Cyphellophora</taxon>
    </lineage>
</organism>
<comment type="similarity">
    <text evidence="2">In the C-terminal section; belongs to the trehalose phosphatase family.</text>
</comment>
<feature type="chain" id="PRO_5005873182" evidence="5">
    <location>
        <begin position="17"/>
        <end position="908"/>
    </location>
</feature>
<dbReference type="EMBL" id="LFJN01000001">
    <property type="protein sequence ID" value="KPI45993.1"/>
    <property type="molecule type" value="Genomic_DNA"/>
</dbReference>
<feature type="signal peptide" evidence="5">
    <location>
        <begin position="1"/>
        <end position="16"/>
    </location>
</feature>
<dbReference type="NCBIfam" id="TIGR01484">
    <property type="entry name" value="HAD-SF-IIB"/>
    <property type="match status" value="1"/>
</dbReference>
<dbReference type="AlphaFoldDB" id="A0A0N1HC81"/>
<dbReference type="SUPFAM" id="SSF56784">
    <property type="entry name" value="HAD-like"/>
    <property type="match status" value="1"/>
</dbReference>
<dbReference type="Gene3D" id="3.30.70.1020">
    <property type="entry name" value="Trehalose-6-phosphate phosphatase related protein, domain 2"/>
    <property type="match status" value="1"/>
</dbReference>
<dbReference type="VEuPathDB" id="FungiDB:AB675_375"/>
<dbReference type="PANTHER" id="PTHR10788">
    <property type="entry name" value="TREHALOSE-6-PHOSPHATE SYNTHASE"/>
    <property type="match status" value="1"/>
</dbReference>
<dbReference type="GO" id="GO:0005946">
    <property type="term" value="C:alpha,alpha-trehalose-phosphate synthase complex (UDP-forming)"/>
    <property type="evidence" value="ECO:0007669"/>
    <property type="project" value="TreeGrafter"/>
</dbReference>
<dbReference type="CDD" id="cd03788">
    <property type="entry name" value="GT20_TPS"/>
    <property type="match status" value="1"/>
</dbReference>
<dbReference type="GO" id="GO:0005992">
    <property type="term" value="P:trehalose biosynthetic process"/>
    <property type="evidence" value="ECO:0007669"/>
    <property type="project" value="InterPro"/>
</dbReference>
<name>A0A0N1HC81_9EURO</name>
<dbReference type="InterPro" id="IPR001830">
    <property type="entry name" value="Glyco_trans_20"/>
</dbReference>
<protein>
    <submittedName>
        <fullName evidence="6">Uncharacterized protein</fullName>
    </submittedName>
</protein>
<keyword evidence="3" id="KW-0597">Phosphoprotein</keyword>
<dbReference type="STRING" id="1664694.A0A0N1HC81"/>
<accession>A0A0N1HC81</accession>
<dbReference type="Pfam" id="PF02358">
    <property type="entry name" value="Trehalose_PPase"/>
    <property type="match status" value="1"/>
</dbReference>
<dbReference type="Gene3D" id="3.40.50.1000">
    <property type="entry name" value="HAD superfamily/HAD-like"/>
    <property type="match status" value="1"/>
</dbReference>
<dbReference type="InterPro" id="IPR023214">
    <property type="entry name" value="HAD_sf"/>
</dbReference>
<evidence type="ECO:0000256" key="4">
    <source>
        <dbReference type="SAM" id="MobiDB-lite"/>
    </source>
</evidence>
<dbReference type="InterPro" id="IPR006379">
    <property type="entry name" value="HAD-SF_hydro_IIB"/>
</dbReference>
<dbReference type="Gene3D" id="3.40.50.2000">
    <property type="entry name" value="Glycogen Phosphorylase B"/>
    <property type="match status" value="2"/>
</dbReference>
<evidence type="ECO:0000256" key="1">
    <source>
        <dbReference type="ARBA" id="ARBA00005409"/>
    </source>
</evidence>